<name>A0A1Y2CQR0_9FUNG</name>
<reference evidence="2 3" key="1">
    <citation type="submission" date="2016-07" db="EMBL/GenBank/DDBJ databases">
        <title>Pervasive Adenine N6-methylation of Active Genes in Fungi.</title>
        <authorList>
            <consortium name="DOE Joint Genome Institute"/>
            <person name="Mondo S.J."/>
            <person name="Dannebaum R.O."/>
            <person name="Kuo R.C."/>
            <person name="Labutti K."/>
            <person name="Haridas S."/>
            <person name="Kuo A."/>
            <person name="Salamov A."/>
            <person name="Ahrendt S.R."/>
            <person name="Lipzen A."/>
            <person name="Sullivan W."/>
            <person name="Andreopoulos W.B."/>
            <person name="Clum A."/>
            <person name="Lindquist E."/>
            <person name="Daum C."/>
            <person name="Ramamoorthy G.K."/>
            <person name="Gryganskyi A."/>
            <person name="Culley D."/>
            <person name="Magnuson J.K."/>
            <person name="James T.Y."/>
            <person name="O'Malley M.A."/>
            <person name="Stajich J.E."/>
            <person name="Spatafora J.W."/>
            <person name="Visel A."/>
            <person name="Grigoriev I.V."/>
        </authorList>
    </citation>
    <scope>NUCLEOTIDE SEQUENCE [LARGE SCALE GENOMIC DNA]</scope>
    <source>
        <strain evidence="2 3">JEL800</strain>
    </source>
</reference>
<keyword evidence="3" id="KW-1185">Reference proteome</keyword>
<dbReference type="AlphaFoldDB" id="A0A1Y2CQR0"/>
<accession>A0A1Y2CQR0</accession>
<dbReference type="Proteomes" id="UP000193642">
    <property type="component" value="Unassembled WGS sequence"/>
</dbReference>
<proteinExistence type="predicted"/>
<evidence type="ECO:0000313" key="3">
    <source>
        <dbReference type="Proteomes" id="UP000193642"/>
    </source>
</evidence>
<gene>
    <name evidence="2" type="ORF">BCR33DRAFT_714209</name>
</gene>
<sequence length="64" mass="7040">MVGIPRRLTTPSPHHQTIAAASSHVESTADTIRFDIVVKRALYLMPFQAAHTKQPLKCLGLDMA</sequence>
<feature type="region of interest" description="Disordered" evidence="1">
    <location>
        <begin position="1"/>
        <end position="22"/>
    </location>
</feature>
<dbReference type="EMBL" id="MCGO01000010">
    <property type="protein sequence ID" value="ORY49174.1"/>
    <property type="molecule type" value="Genomic_DNA"/>
</dbReference>
<comment type="caution">
    <text evidence="2">The sequence shown here is derived from an EMBL/GenBank/DDBJ whole genome shotgun (WGS) entry which is preliminary data.</text>
</comment>
<evidence type="ECO:0000313" key="2">
    <source>
        <dbReference type="EMBL" id="ORY49174.1"/>
    </source>
</evidence>
<protein>
    <submittedName>
        <fullName evidence="2">Uncharacterized protein</fullName>
    </submittedName>
</protein>
<organism evidence="2 3">
    <name type="scientific">Rhizoclosmatium globosum</name>
    <dbReference type="NCBI Taxonomy" id="329046"/>
    <lineage>
        <taxon>Eukaryota</taxon>
        <taxon>Fungi</taxon>
        <taxon>Fungi incertae sedis</taxon>
        <taxon>Chytridiomycota</taxon>
        <taxon>Chytridiomycota incertae sedis</taxon>
        <taxon>Chytridiomycetes</taxon>
        <taxon>Chytridiales</taxon>
        <taxon>Chytriomycetaceae</taxon>
        <taxon>Rhizoclosmatium</taxon>
    </lineage>
</organism>
<evidence type="ECO:0000256" key="1">
    <source>
        <dbReference type="SAM" id="MobiDB-lite"/>
    </source>
</evidence>